<dbReference type="GO" id="GO:0005886">
    <property type="term" value="C:plasma membrane"/>
    <property type="evidence" value="ECO:0007669"/>
    <property type="project" value="UniProtKB-SubCell"/>
</dbReference>
<accession>A0A1I3NAS2</accession>
<feature type="transmembrane region" description="Helical" evidence="7">
    <location>
        <begin position="525"/>
        <end position="543"/>
    </location>
</feature>
<protein>
    <submittedName>
        <fullName evidence="10">Uncharacterized membrane protein YccC</fullName>
    </submittedName>
</protein>
<sequence>MRNKIRNHLKTIELFLKGSGFYRGVVLTVAIVLPLAVFNLIDLFAYAPAIALGTFLNAPSDVPGSLRRKINGILISIILTMLVTFIILLTKPVFIILLIAIAVLSFAVSLISAYGFRASLISFSGLLAIVLGLAVSKPDFQSIILHVGLIGVGGLWYLVVSLLSNWVFPRKDDDQLLSDTLSLTGEYLKIRAKLLTKPNKREKYAKKALVLQTQISEKHETLRELLLEGRKRSGRSFSNERRLLIFISLIDIFELALANTLDYTKIDTLFGLEKQHLNTFKKLNKELGNQLIKLSELFIKKGNLPDIELINKIAADTETAIQDYVTEVTLPKAREGAITMRNLQDYQKQLLQEVKAIRRVLTKVKNNAKASLKPQESKQFLTSQDYRLNILVQHFSLKSPMLRHALRLASAIVFGFLLGSILDLKNAYWIILTIIVIMRPNYGLTKARSKNRIIGTIIGAIIATTIILITKNTTVYLVLAIVSLTFAFSLIQQSYKVGAAFITLHIVFVYALIDPDAFTVVQYRVIDTVIGAIIAVIANYLLFPSWEYKNLDTVLATVITSNSNYLKATKKLYHDKEENTLAYKVSRKEAFLAMSNLNAAFQRLTQDPKSKQKESALIYEMVTLNHTILSAIASIGRYILNHSTTPASEEFDTIIEGITGTLLHSASQLESTKTVLVSEENKIYQAHKKLQKRYDNLSLKRDSDIEAGQTIIDDNTLLNLQEAHLINNQLLWLKSLSANLTKTTVKYKSVFS</sequence>
<reference evidence="11" key="1">
    <citation type="submission" date="2016-10" db="EMBL/GenBank/DDBJ databases">
        <authorList>
            <person name="Varghese N."/>
            <person name="Submissions S."/>
        </authorList>
    </citation>
    <scope>NUCLEOTIDE SEQUENCE [LARGE SCALE GENOMIC DNA]</scope>
    <source>
        <strain evidence="11">DSM 28881</strain>
    </source>
</reference>
<name>A0A1I3NAS2_9FLAO</name>
<keyword evidence="4 7" id="KW-1133">Transmembrane helix</keyword>
<organism evidence="10 11">
    <name type="scientific">Olleya namhaensis</name>
    <dbReference type="NCBI Taxonomy" id="1144750"/>
    <lineage>
        <taxon>Bacteria</taxon>
        <taxon>Pseudomonadati</taxon>
        <taxon>Bacteroidota</taxon>
        <taxon>Flavobacteriia</taxon>
        <taxon>Flavobacteriales</taxon>
        <taxon>Flavobacteriaceae</taxon>
    </lineage>
</organism>
<dbReference type="InterPro" id="IPR049453">
    <property type="entry name" value="Memb_transporter_dom"/>
</dbReference>
<feature type="transmembrane region" description="Helical" evidence="7">
    <location>
        <begin position="475"/>
        <end position="491"/>
    </location>
</feature>
<feature type="transmembrane region" description="Helical" evidence="7">
    <location>
        <begin position="94"/>
        <end position="113"/>
    </location>
</feature>
<gene>
    <name evidence="10" type="ORF">SAMN05443431_10482</name>
</gene>
<comment type="similarity">
    <text evidence="6">Belongs to the YccS/YhfK family.</text>
</comment>
<evidence type="ECO:0000256" key="6">
    <source>
        <dbReference type="ARBA" id="ARBA00043993"/>
    </source>
</evidence>
<evidence type="ECO:0000313" key="11">
    <source>
        <dbReference type="Proteomes" id="UP000199559"/>
    </source>
</evidence>
<keyword evidence="5 7" id="KW-0472">Membrane</keyword>
<comment type="subcellular location">
    <subcellularLocation>
        <location evidence="1">Cell membrane</location>
        <topology evidence="1">Multi-pass membrane protein</topology>
    </subcellularLocation>
</comment>
<dbReference type="EMBL" id="FORM01000004">
    <property type="protein sequence ID" value="SFJ06312.1"/>
    <property type="molecule type" value="Genomic_DNA"/>
</dbReference>
<feature type="domain" description="Integral membrane protein YccS N-terminal" evidence="8">
    <location>
        <begin position="73"/>
        <end position="296"/>
    </location>
</feature>
<evidence type="ECO:0000259" key="9">
    <source>
        <dbReference type="Pfam" id="PF13515"/>
    </source>
</evidence>
<dbReference type="STRING" id="1144750.SAMN05443431_10482"/>
<evidence type="ECO:0000256" key="3">
    <source>
        <dbReference type="ARBA" id="ARBA00022692"/>
    </source>
</evidence>
<feature type="transmembrane region" description="Helical" evidence="7">
    <location>
        <begin position="452"/>
        <end position="469"/>
    </location>
</feature>
<keyword evidence="3 7" id="KW-0812">Transmembrane</keyword>
<dbReference type="Pfam" id="PF12805">
    <property type="entry name" value="FUSC-like"/>
    <property type="match status" value="1"/>
</dbReference>
<proteinExistence type="inferred from homology"/>
<evidence type="ECO:0000256" key="7">
    <source>
        <dbReference type="SAM" id="Phobius"/>
    </source>
</evidence>
<dbReference type="InterPro" id="IPR032692">
    <property type="entry name" value="YccS_N"/>
</dbReference>
<dbReference type="RefSeq" id="WP_090839130.1">
    <property type="nucleotide sequence ID" value="NZ_FORM01000004.1"/>
</dbReference>
<feature type="transmembrane region" description="Helical" evidence="7">
    <location>
        <begin position="428"/>
        <end position="445"/>
    </location>
</feature>
<evidence type="ECO:0000259" key="8">
    <source>
        <dbReference type="Pfam" id="PF12805"/>
    </source>
</evidence>
<feature type="transmembrane region" description="Helical" evidence="7">
    <location>
        <begin position="70"/>
        <end position="88"/>
    </location>
</feature>
<dbReference type="AlphaFoldDB" id="A0A1I3NAS2"/>
<dbReference type="Pfam" id="PF13515">
    <property type="entry name" value="FUSC_2"/>
    <property type="match status" value="1"/>
</dbReference>
<dbReference type="PANTHER" id="PTHR30509">
    <property type="entry name" value="P-HYDROXYBENZOIC ACID EFFLUX PUMP SUBUNIT-RELATED"/>
    <property type="match status" value="1"/>
</dbReference>
<evidence type="ECO:0000256" key="1">
    <source>
        <dbReference type="ARBA" id="ARBA00004651"/>
    </source>
</evidence>
<feature type="transmembrane region" description="Helical" evidence="7">
    <location>
        <begin position="143"/>
        <end position="168"/>
    </location>
</feature>
<dbReference type="PANTHER" id="PTHR30509:SF9">
    <property type="entry name" value="MULTIDRUG RESISTANCE PROTEIN MDTO"/>
    <property type="match status" value="1"/>
</dbReference>
<dbReference type="Proteomes" id="UP000199559">
    <property type="component" value="Unassembled WGS sequence"/>
</dbReference>
<evidence type="ECO:0000256" key="5">
    <source>
        <dbReference type="ARBA" id="ARBA00023136"/>
    </source>
</evidence>
<keyword evidence="2" id="KW-1003">Cell membrane</keyword>
<feature type="transmembrane region" description="Helical" evidence="7">
    <location>
        <begin position="20"/>
        <end position="37"/>
    </location>
</feature>
<keyword evidence="11" id="KW-1185">Reference proteome</keyword>
<evidence type="ECO:0000256" key="4">
    <source>
        <dbReference type="ARBA" id="ARBA00022989"/>
    </source>
</evidence>
<feature type="transmembrane region" description="Helical" evidence="7">
    <location>
        <begin position="498"/>
        <end position="513"/>
    </location>
</feature>
<feature type="domain" description="Integral membrane bound transporter" evidence="9">
    <location>
        <begin position="416"/>
        <end position="537"/>
    </location>
</feature>
<evidence type="ECO:0000313" key="10">
    <source>
        <dbReference type="EMBL" id="SFJ06312.1"/>
    </source>
</evidence>
<feature type="transmembrane region" description="Helical" evidence="7">
    <location>
        <begin position="405"/>
        <end position="422"/>
    </location>
</feature>
<evidence type="ECO:0000256" key="2">
    <source>
        <dbReference type="ARBA" id="ARBA00022475"/>
    </source>
</evidence>